<dbReference type="AlphaFoldDB" id="A0A919PGF0"/>
<sequence>MNGVRVVLATIGIIVIGMIAWWLIKLVFGLAFYLILGLIVIAGGYYLYTKATQPTRRR</sequence>
<dbReference type="RefSeq" id="WP_203846231.1">
    <property type="nucleotide sequence ID" value="NZ_BAAAVW010000001.1"/>
</dbReference>
<accession>A0A919PGF0</accession>
<keyword evidence="1" id="KW-0472">Membrane</keyword>
<protein>
    <submittedName>
        <fullName evidence="2">Uncharacterized protein</fullName>
    </submittedName>
</protein>
<feature type="transmembrane region" description="Helical" evidence="1">
    <location>
        <begin position="30"/>
        <end position="48"/>
    </location>
</feature>
<organism evidence="2 3">
    <name type="scientific">Dactylosporangium siamense</name>
    <dbReference type="NCBI Taxonomy" id="685454"/>
    <lineage>
        <taxon>Bacteria</taxon>
        <taxon>Bacillati</taxon>
        <taxon>Actinomycetota</taxon>
        <taxon>Actinomycetes</taxon>
        <taxon>Micromonosporales</taxon>
        <taxon>Micromonosporaceae</taxon>
        <taxon>Dactylosporangium</taxon>
    </lineage>
</organism>
<dbReference type="Proteomes" id="UP000660611">
    <property type="component" value="Unassembled WGS sequence"/>
</dbReference>
<name>A0A919PGF0_9ACTN</name>
<keyword evidence="1" id="KW-0812">Transmembrane</keyword>
<evidence type="ECO:0000313" key="2">
    <source>
        <dbReference type="EMBL" id="GIG44400.1"/>
    </source>
</evidence>
<gene>
    <name evidence="2" type="ORF">Dsi01nite_024410</name>
</gene>
<dbReference type="EMBL" id="BONQ01000036">
    <property type="protein sequence ID" value="GIG44400.1"/>
    <property type="molecule type" value="Genomic_DNA"/>
</dbReference>
<keyword evidence="3" id="KW-1185">Reference proteome</keyword>
<evidence type="ECO:0000313" key="3">
    <source>
        <dbReference type="Proteomes" id="UP000660611"/>
    </source>
</evidence>
<feature type="transmembrane region" description="Helical" evidence="1">
    <location>
        <begin position="7"/>
        <end position="24"/>
    </location>
</feature>
<proteinExistence type="predicted"/>
<reference evidence="2" key="1">
    <citation type="submission" date="2021-01" db="EMBL/GenBank/DDBJ databases">
        <title>Whole genome shotgun sequence of Dactylosporangium siamense NBRC 106093.</title>
        <authorList>
            <person name="Komaki H."/>
            <person name="Tamura T."/>
        </authorList>
    </citation>
    <scope>NUCLEOTIDE SEQUENCE</scope>
    <source>
        <strain evidence="2">NBRC 106093</strain>
    </source>
</reference>
<comment type="caution">
    <text evidence="2">The sequence shown here is derived from an EMBL/GenBank/DDBJ whole genome shotgun (WGS) entry which is preliminary data.</text>
</comment>
<evidence type="ECO:0000256" key="1">
    <source>
        <dbReference type="SAM" id="Phobius"/>
    </source>
</evidence>
<keyword evidence="1" id="KW-1133">Transmembrane helix</keyword>